<evidence type="ECO:0000259" key="7">
    <source>
        <dbReference type="PROSITE" id="PS50949"/>
    </source>
</evidence>
<comment type="function">
    <text evidence="5">Transcriptional repressor for the pyruvate dehydrogenase complex genes aceEF and lpd.</text>
</comment>
<dbReference type="InterPro" id="IPR000524">
    <property type="entry name" value="Tscrpt_reg_HTH_GntR"/>
</dbReference>
<sequence>MPVSAIDDSAPGSSSSPRISEWVAQQLLDRISRGELVPGQRLPGERQLAEQLHVSRVSVRAALQTLKTQGFLTAVQGGGTRVVSSAGVMDGALTAMVRGKHDNLCDLVEIRMALEGWAARRAAQHATPEQIANIGRILAAMTQTSGDGNRAADDMDFHLSVAQASGSPVYLHLLATIREILGNMVELNHTEPYMENHEALMIEHHRAIYEAIASRDADGAVAAVTAHLGWVLARYHAMSVAPAAAPESESTDSASAEA</sequence>
<feature type="domain" description="HTH gntR-type" evidence="7">
    <location>
        <begin position="17"/>
        <end position="85"/>
    </location>
</feature>
<organism evidence="8 9">
    <name type="scientific">Azospirillum griseum</name>
    <dbReference type="NCBI Taxonomy" id="2496639"/>
    <lineage>
        <taxon>Bacteria</taxon>
        <taxon>Pseudomonadati</taxon>
        <taxon>Pseudomonadota</taxon>
        <taxon>Alphaproteobacteria</taxon>
        <taxon>Rhodospirillales</taxon>
        <taxon>Azospirillaceae</taxon>
        <taxon>Azospirillum</taxon>
    </lineage>
</organism>
<dbReference type="PROSITE" id="PS50949">
    <property type="entry name" value="HTH_GNTR"/>
    <property type="match status" value="1"/>
</dbReference>
<dbReference type="InterPro" id="IPR036388">
    <property type="entry name" value="WH-like_DNA-bd_sf"/>
</dbReference>
<dbReference type="OrthoDB" id="9805385at2"/>
<comment type="caution">
    <text evidence="8">The sequence shown here is derived from an EMBL/GenBank/DDBJ whole genome shotgun (WGS) entry which is preliminary data.</text>
</comment>
<dbReference type="PRINTS" id="PR00035">
    <property type="entry name" value="HTHGNTR"/>
</dbReference>
<dbReference type="SUPFAM" id="SSF48008">
    <property type="entry name" value="GntR ligand-binding domain-like"/>
    <property type="match status" value="1"/>
</dbReference>
<keyword evidence="9" id="KW-1185">Reference proteome</keyword>
<dbReference type="CDD" id="cd07377">
    <property type="entry name" value="WHTH_GntR"/>
    <property type="match status" value="1"/>
</dbReference>
<dbReference type="PANTHER" id="PTHR43537">
    <property type="entry name" value="TRANSCRIPTIONAL REGULATOR, GNTR FAMILY"/>
    <property type="match status" value="1"/>
</dbReference>
<dbReference type="RefSeq" id="WP_126611485.1">
    <property type="nucleotide sequence ID" value="NZ_JBHUCY010000008.1"/>
</dbReference>
<dbReference type="Proteomes" id="UP000277007">
    <property type="component" value="Unassembled WGS sequence"/>
</dbReference>
<dbReference type="Pfam" id="PF07729">
    <property type="entry name" value="FCD"/>
    <property type="match status" value="1"/>
</dbReference>
<dbReference type="SMART" id="SM00895">
    <property type="entry name" value="FCD"/>
    <property type="match status" value="1"/>
</dbReference>
<dbReference type="AlphaFoldDB" id="A0A431VP24"/>
<evidence type="ECO:0000256" key="2">
    <source>
        <dbReference type="ARBA" id="ARBA00023015"/>
    </source>
</evidence>
<gene>
    <name evidence="8" type="ORF">EJ903_01685</name>
</gene>
<evidence type="ECO:0000256" key="4">
    <source>
        <dbReference type="ARBA" id="ARBA00023163"/>
    </source>
</evidence>
<name>A0A431VP24_9PROT</name>
<keyword evidence="3" id="KW-0238">DNA-binding</keyword>
<evidence type="ECO:0000313" key="8">
    <source>
        <dbReference type="EMBL" id="RTR24498.1"/>
    </source>
</evidence>
<evidence type="ECO:0000256" key="6">
    <source>
        <dbReference type="ARBA" id="ARBA00039592"/>
    </source>
</evidence>
<dbReference type="PANTHER" id="PTHR43537:SF34">
    <property type="entry name" value="PYRUVATE DEHYDROGENASE COMPLEX REPRESSOR"/>
    <property type="match status" value="1"/>
</dbReference>
<dbReference type="EMBL" id="RXMA01000001">
    <property type="protein sequence ID" value="RTR24498.1"/>
    <property type="molecule type" value="Genomic_DNA"/>
</dbReference>
<reference evidence="8 9" key="1">
    <citation type="submission" date="2018-12" db="EMBL/GenBank/DDBJ databases">
        <authorList>
            <person name="Yang Y."/>
        </authorList>
    </citation>
    <scope>NUCLEOTIDE SEQUENCE [LARGE SCALE GENOMIC DNA]</scope>
    <source>
        <strain evidence="8 9">L-25-5w-1</strain>
    </source>
</reference>
<accession>A0A431VP24</accession>
<dbReference type="InterPro" id="IPR011711">
    <property type="entry name" value="GntR_C"/>
</dbReference>
<dbReference type="Gene3D" id="1.20.120.530">
    <property type="entry name" value="GntR ligand-binding domain-like"/>
    <property type="match status" value="1"/>
</dbReference>
<evidence type="ECO:0000256" key="1">
    <source>
        <dbReference type="ARBA" id="ARBA00022491"/>
    </source>
</evidence>
<dbReference type="Gene3D" id="1.10.10.10">
    <property type="entry name" value="Winged helix-like DNA-binding domain superfamily/Winged helix DNA-binding domain"/>
    <property type="match status" value="1"/>
</dbReference>
<dbReference type="GO" id="GO:0003677">
    <property type="term" value="F:DNA binding"/>
    <property type="evidence" value="ECO:0007669"/>
    <property type="project" value="UniProtKB-KW"/>
</dbReference>
<dbReference type="Pfam" id="PF00392">
    <property type="entry name" value="GntR"/>
    <property type="match status" value="1"/>
</dbReference>
<dbReference type="SMART" id="SM00345">
    <property type="entry name" value="HTH_GNTR"/>
    <property type="match status" value="1"/>
</dbReference>
<evidence type="ECO:0000256" key="5">
    <source>
        <dbReference type="ARBA" id="ARBA00037357"/>
    </source>
</evidence>
<dbReference type="GO" id="GO:0003700">
    <property type="term" value="F:DNA-binding transcription factor activity"/>
    <property type="evidence" value="ECO:0007669"/>
    <property type="project" value="InterPro"/>
</dbReference>
<dbReference type="InterPro" id="IPR008920">
    <property type="entry name" value="TF_FadR/GntR_C"/>
</dbReference>
<proteinExistence type="predicted"/>
<evidence type="ECO:0000313" key="9">
    <source>
        <dbReference type="Proteomes" id="UP000277007"/>
    </source>
</evidence>
<protein>
    <recommendedName>
        <fullName evidence="6">Pyruvate dehydrogenase complex repressor</fullName>
    </recommendedName>
</protein>
<dbReference type="InterPro" id="IPR036390">
    <property type="entry name" value="WH_DNA-bd_sf"/>
</dbReference>
<keyword evidence="2" id="KW-0805">Transcription regulation</keyword>
<keyword evidence="1" id="KW-0678">Repressor</keyword>
<dbReference type="SUPFAM" id="SSF46785">
    <property type="entry name" value="Winged helix' DNA-binding domain"/>
    <property type="match status" value="1"/>
</dbReference>
<keyword evidence="4" id="KW-0804">Transcription</keyword>
<evidence type="ECO:0000256" key="3">
    <source>
        <dbReference type="ARBA" id="ARBA00023125"/>
    </source>
</evidence>